<keyword evidence="3" id="KW-0540">Nuclease</keyword>
<organism evidence="3 4">
    <name type="scientific">Nitrosomonas communis</name>
    <dbReference type="NCBI Taxonomy" id="44574"/>
    <lineage>
        <taxon>Bacteria</taxon>
        <taxon>Pseudomonadati</taxon>
        <taxon>Pseudomonadota</taxon>
        <taxon>Betaproteobacteria</taxon>
        <taxon>Nitrosomonadales</taxon>
        <taxon>Nitrosomonadaceae</taxon>
        <taxon>Nitrosomonas</taxon>
    </lineage>
</organism>
<dbReference type="PANTHER" id="PTHR34477:SF5">
    <property type="entry name" value="BSL5627 PROTEIN"/>
    <property type="match status" value="1"/>
</dbReference>
<evidence type="ECO:0000313" key="4">
    <source>
        <dbReference type="Proteomes" id="UP000183287"/>
    </source>
</evidence>
<dbReference type="InterPro" id="IPR035901">
    <property type="entry name" value="GIY-YIG_endonuc_sf"/>
</dbReference>
<accession>A0A1I4JMD6</accession>
<dbReference type="Proteomes" id="UP000183287">
    <property type="component" value="Unassembled WGS sequence"/>
</dbReference>
<dbReference type="AlphaFoldDB" id="A0A1I4JMD6"/>
<protein>
    <submittedName>
        <fullName evidence="3">Putative endonuclease</fullName>
    </submittedName>
</protein>
<comment type="similarity">
    <text evidence="1">Belongs to the UPF0213 family.</text>
</comment>
<dbReference type="CDD" id="cd10448">
    <property type="entry name" value="GIY-YIG_unchar_3"/>
    <property type="match status" value="1"/>
</dbReference>
<gene>
    <name evidence="3" type="ORF">SAMN05421863_1002123</name>
</gene>
<evidence type="ECO:0000313" key="3">
    <source>
        <dbReference type="EMBL" id="SFL67709.1"/>
    </source>
</evidence>
<keyword evidence="3" id="KW-0378">Hydrolase</keyword>
<dbReference type="EMBL" id="FOUB01000002">
    <property type="protein sequence ID" value="SFL67709.1"/>
    <property type="molecule type" value="Genomic_DNA"/>
</dbReference>
<dbReference type="Gene3D" id="3.40.1440.10">
    <property type="entry name" value="GIY-YIG endonuclease"/>
    <property type="match status" value="1"/>
</dbReference>
<dbReference type="GO" id="GO:0004519">
    <property type="term" value="F:endonuclease activity"/>
    <property type="evidence" value="ECO:0007669"/>
    <property type="project" value="UniProtKB-KW"/>
</dbReference>
<sequence>MPPFRRKSESSAVTELMQPCVYLLAIRRNGTLYVGVTSNLVKRIWEHKNNVVQGFTQKYGVHMLVWFELHETMESAIRREKAIKEWKRDWKLKLIEQQNPAWRDLYSEIL</sequence>
<dbReference type="PROSITE" id="PS50164">
    <property type="entry name" value="GIY_YIG"/>
    <property type="match status" value="1"/>
</dbReference>
<evidence type="ECO:0000259" key="2">
    <source>
        <dbReference type="PROSITE" id="PS50164"/>
    </source>
</evidence>
<dbReference type="PANTHER" id="PTHR34477">
    <property type="entry name" value="UPF0213 PROTEIN YHBQ"/>
    <property type="match status" value="1"/>
</dbReference>
<proteinExistence type="inferred from homology"/>
<dbReference type="SMART" id="SM00465">
    <property type="entry name" value="GIYc"/>
    <property type="match status" value="1"/>
</dbReference>
<dbReference type="Pfam" id="PF01541">
    <property type="entry name" value="GIY-YIG"/>
    <property type="match status" value="1"/>
</dbReference>
<evidence type="ECO:0000256" key="1">
    <source>
        <dbReference type="ARBA" id="ARBA00007435"/>
    </source>
</evidence>
<dbReference type="InterPro" id="IPR000305">
    <property type="entry name" value="GIY-YIG_endonuc"/>
</dbReference>
<keyword evidence="4" id="KW-1185">Reference proteome</keyword>
<dbReference type="InterPro" id="IPR050190">
    <property type="entry name" value="UPF0213_domain"/>
</dbReference>
<dbReference type="SUPFAM" id="SSF82771">
    <property type="entry name" value="GIY-YIG endonuclease"/>
    <property type="match status" value="1"/>
</dbReference>
<keyword evidence="3" id="KW-0255">Endonuclease</keyword>
<reference evidence="4" key="1">
    <citation type="submission" date="2016-10" db="EMBL/GenBank/DDBJ databases">
        <authorList>
            <person name="Varghese N."/>
            <person name="Submissions S."/>
        </authorList>
    </citation>
    <scope>NUCLEOTIDE SEQUENCE [LARGE SCALE GENOMIC DNA]</scope>
    <source>
        <strain evidence="4">Nm44</strain>
    </source>
</reference>
<name>A0A1I4JMD6_9PROT</name>
<feature type="domain" description="GIY-YIG" evidence="2">
    <location>
        <begin position="17"/>
        <end position="93"/>
    </location>
</feature>